<feature type="transmembrane region" description="Helical" evidence="1">
    <location>
        <begin position="209"/>
        <end position="228"/>
    </location>
</feature>
<organism evidence="2 3">
    <name type="scientific">Treponema vincentii</name>
    <dbReference type="NCBI Taxonomy" id="69710"/>
    <lineage>
        <taxon>Bacteria</taxon>
        <taxon>Pseudomonadati</taxon>
        <taxon>Spirochaetota</taxon>
        <taxon>Spirochaetia</taxon>
        <taxon>Spirochaetales</taxon>
        <taxon>Treponemataceae</taxon>
        <taxon>Treponema</taxon>
    </lineage>
</organism>
<feature type="transmembrane region" description="Helical" evidence="1">
    <location>
        <begin position="240"/>
        <end position="260"/>
    </location>
</feature>
<feature type="transmembrane region" description="Helical" evidence="1">
    <location>
        <begin position="302"/>
        <end position="323"/>
    </location>
</feature>
<evidence type="ECO:0000313" key="3">
    <source>
        <dbReference type="Proteomes" id="UP000464374"/>
    </source>
</evidence>
<sequence>MLFYAAALYVLVYSAVQGVKSYAAYCALVPLLLCIPLLLTVIIIVAARSYFIFGSDYFEYHTAGKSILITARNLRYFTFSGGILTVYFIKETLESVSFRIAGEKRVQENTAEKALTIQNNGVLFKIGIPAIGLYEHGDQILAWFYKNLPLYVDGQALEDLRAIEKRYKDIDYAQVQNALIKAERIAKTLNLIGILLGISVNAFQTEYRLTVFLCAVYPIAMLFLLHFLNGWVRFDKKGNSIYPSIAISLIACTFGLAWRMLAVYSIIDVKKLFFIATVFYSAYFILFLVMQKEYSFKDRYAYAAALVYSVYFFAYALSAATAVNCAFDTSSPVATVIVENRQEKTVYTYRGLLGILWQYDK</sequence>
<feature type="transmembrane region" description="Helical" evidence="1">
    <location>
        <begin position="272"/>
        <end position="290"/>
    </location>
</feature>
<feature type="transmembrane region" description="Helical" evidence="1">
    <location>
        <begin position="28"/>
        <end position="47"/>
    </location>
</feature>
<evidence type="ECO:0000313" key="2">
    <source>
        <dbReference type="EMBL" id="QHX42174.1"/>
    </source>
</evidence>
<reference evidence="2 3" key="1">
    <citation type="submission" date="2020-01" db="EMBL/GenBank/DDBJ databases">
        <title>Complete genome sequence of a human oral phylogroup 1 Treponema sp. strain ATCC 700766, originally isolated from periodontitis dental plaque.</title>
        <authorList>
            <person name="Chan Y."/>
            <person name="Huo Y.-B."/>
            <person name="Yu X.-L."/>
            <person name="Zeng H."/>
            <person name="Leung W.-K."/>
            <person name="Watt R.M."/>
        </authorList>
    </citation>
    <scope>NUCLEOTIDE SEQUENCE [LARGE SCALE GENOMIC DNA]</scope>
    <source>
        <strain evidence="2 3">OMZ 804</strain>
    </source>
</reference>
<dbReference type="KEGG" id="trz:GWP43_00425"/>
<keyword evidence="1" id="KW-0812">Transmembrane</keyword>
<evidence type="ECO:0000256" key="1">
    <source>
        <dbReference type="SAM" id="Phobius"/>
    </source>
</evidence>
<name>A0A6P1XY30_9SPIR</name>
<gene>
    <name evidence="2" type="ORF">GWP43_00425</name>
</gene>
<protein>
    <submittedName>
        <fullName evidence="2">Uncharacterized protein</fullName>
    </submittedName>
</protein>
<dbReference type="AlphaFoldDB" id="A0A6P1XY30"/>
<keyword evidence="1" id="KW-0472">Membrane</keyword>
<dbReference type="Proteomes" id="UP000464374">
    <property type="component" value="Chromosome"/>
</dbReference>
<dbReference type="EMBL" id="CP048020">
    <property type="protein sequence ID" value="QHX42174.1"/>
    <property type="molecule type" value="Genomic_DNA"/>
</dbReference>
<proteinExistence type="predicted"/>
<feature type="transmembrane region" description="Helical" evidence="1">
    <location>
        <begin position="185"/>
        <end position="203"/>
    </location>
</feature>
<keyword evidence="1" id="KW-1133">Transmembrane helix</keyword>
<dbReference type="RefSeq" id="WP_162661988.1">
    <property type="nucleotide sequence ID" value="NZ_CP048020.1"/>
</dbReference>
<accession>A0A6P1XY30</accession>